<dbReference type="Gene3D" id="2.180.10.10">
    <property type="entry name" value="RHS repeat-associated core"/>
    <property type="match status" value="1"/>
</dbReference>
<name>A0A1I0S4P4_9FLAO</name>
<keyword evidence="2" id="KW-1185">Reference proteome</keyword>
<organism evidence="1 2">
    <name type="scientific">Chryseobacterium wanjuense</name>
    <dbReference type="NCBI Taxonomy" id="356305"/>
    <lineage>
        <taxon>Bacteria</taxon>
        <taxon>Pseudomonadati</taxon>
        <taxon>Bacteroidota</taxon>
        <taxon>Flavobacteriia</taxon>
        <taxon>Flavobacteriales</taxon>
        <taxon>Weeksellaceae</taxon>
        <taxon>Chryseobacterium group</taxon>
        <taxon>Chryseobacterium</taxon>
    </lineage>
</organism>
<proteinExistence type="predicted"/>
<protein>
    <submittedName>
        <fullName evidence="1">RHS repeat-associated core domain-containing protein</fullName>
    </submittedName>
</protein>
<dbReference type="PANTHER" id="PTHR32305">
    <property type="match status" value="1"/>
</dbReference>
<dbReference type="PANTHER" id="PTHR32305:SF15">
    <property type="entry name" value="PROTEIN RHSA-RELATED"/>
    <property type="match status" value="1"/>
</dbReference>
<reference evidence="2" key="1">
    <citation type="submission" date="2016-10" db="EMBL/GenBank/DDBJ databases">
        <authorList>
            <person name="Varghese N."/>
            <person name="Submissions S."/>
        </authorList>
    </citation>
    <scope>NUCLEOTIDE SEQUENCE [LARGE SCALE GENOMIC DNA]</scope>
    <source>
        <strain evidence="2">DSM 17724</strain>
    </source>
</reference>
<accession>A0A1I0S4P4</accession>
<dbReference type="NCBIfam" id="TIGR03696">
    <property type="entry name" value="Rhs_assc_core"/>
    <property type="match status" value="1"/>
</dbReference>
<dbReference type="InterPro" id="IPR050708">
    <property type="entry name" value="T6SS_VgrG/RHS"/>
</dbReference>
<evidence type="ECO:0000313" key="1">
    <source>
        <dbReference type="EMBL" id="SEW49662.1"/>
    </source>
</evidence>
<gene>
    <name evidence="1" type="ORF">SAMN05421841_4271</name>
</gene>
<dbReference type="STRING" id="356305.SAMN05421841_4271"/>
<dbReference type="EMBL" id="FOIU01000007">
    <property type="protein sequence ID" value="SEW49662.1"/>
    <property type="molecule type" value="Genomic_DNA"/>
</dbReference>
<dbReference type="InterPro" id="IPR022385">
    <property type="entry name" value="Rhs_assc_core"/>
</dbReference>
<dbReference type="Proteomes" id="UP000199469">
    <property type="component" value="Unassembled WGS sequence"/>
</dbReference>
<evidence type="ECO:0000313" key="2">
    <source>
        <dbReference type="Proteomes" id="UP000199469"/>
    </source>
</evidence>
<sequence length="329" mass="35713">MNIPREEKAIFGTNSLYNYKYNGKELQETGMYDYGARFYMPDLGRWGVVDPLAEKMTRHSPYNYAFNNPLSFIDPDGREGTGWIKSVVDGQTSWTYDKDVHSLQDAKDKKYTGVQEYQDALTITGISNGQQNYQYTLDTSGVVTDSSGNLMAESFKTGAGTNIGVNPDSSMLFSIRNMPSIGLGGMGGEIKFSQIYGVGYSIAIGYVSADGNNGSSFYVTPSFGVGYDVGPSFSLYSVNQPAGHDFKIGDFQGQGMSYGVSAFFLNGSYGGSDYNGSFQFSDTNPSNFGLSKQGAKGYTTTGGGINPFGFGASYQYGKTHLFWTTPAKK</sequence>
<dbReference type="AlphaFoldDB" id="A0A1I0S4P4"/>